<reference evidence="2" key="1">
    <citation type="submission" date="2020-05" db="EMBL/GenBank/DDBJ databases">
        <title>Mycena genomes resolve the evolution of fungal bioluminescence.</title>
        <authorList>
            <person name="Tsai I.J."/>
        </authorList>
    </citation>
    <scope>NUCLEOTIDE SEQUENCE</scope>
    <source>
        <strain evidence="2">110903Hualien_Pintung</strain>
    </source>
</reference>
<dbReference type="AlphaFoldDB" id="A0A8H6TH54"/>
<evidence type="ECO:0000256" key="1">
    <source>
        <dbReference type="SAM" id="Coils"/>
    </source>
</evidence>
<dbReference type="OrthoDB" id="2804062at2759"/>
<evidence type="ECO:0000313" key="2">
    <source>
        <dbReference type="EMBL" id="KAF7318628.1"/>
    </source>
</evidence>
<dbReference type="EMBL" id="JACAZE010000004">
    <property type="protein sequence ID" value="KAF7318628.1"/>
    <property type="molecule type" value="Genomic_DNA"/>
</dbReference>
<proteinExistence type="predicted"/>
<dbReference type="Pfam" id="PF18758">
    <property type="entry name" value="KDZ"/>
    <property type="match status" value="1"/>
</dbReference>
<comment type="caution">
    <text evidence="2">The sequence shown here is derived from an EMBL/GenBank/DDBJ whole genome shotgun (WGS) entry which is preliminary data.</text>
</comment>
<dbReference type="InterPro" id="IPR040521">
    <property type="entry name" value="KDZ"/>
</dbReference>
<keyword evidence="1" id="KW-0175">Coiled coil</keyword>
<protein>
    <recommendedName>
        <fullName evidence="4">CxC2-like cysteine cluster KDZ transposase-associated domain-containing protein</fullName>
    </recommendedName>
</protein>
<feature type="coiled-coil region" evidence="1">
    <location>
        <begin position="805"/>
        <end position="832"/>
    </location>
</feature>
<dbReference type="Proteomes" id="UP000613580">
    <property type="component" value="Unassembled WGS sequence"/>
</dbReference>
<gene>
    <name evidence="2" type="ORF">HMN09_00374100</name>
</gene>
<evidence type="ECO:0008006" key="4">
    <source>
        <dbReference type="Google" id="ProtNLM"/>
    </source>
</evidence>
<accession>A0A8H6TH54</accession>
<name>A0A8H6TH54_MYCCL</name>
<evidence type="ECO:0000313" key="3">
    <source>
        <dbReference type="Proteomes" id="UP000613580"/>
    </source>
</evidence>
<dbReference type="PANTHER" id="PTHR33104:SF2">
    <property type="entry name" value="CXC3 LIKE CYSTEINE CLUSTER DOMAIN-CONTAINING PROTEIN"/>
    <property type="match status" value="1"/>
</dbReference>
<sequence>MASTTSAPPVASAPASASPPMQQRKLAAYIIRGARFVFDADLNPDSAGECRARDNLDQFDLFWDVSGMGCGECALFRISADNEDLDTTDDETFNRATLNLIDDSWLHNGIQGDLVVVKHDRLGPYELPRRTYDAPIRDINGNEFFLIDHLVRRHWLGQRMNAASDSDDTTFPGVGHLQNRFRDAQRGALAVPCWTCPLDGFNLPEGWESSDPDDQFLYALMLALDANFRLKNRIRKNERSDESLGSGLGYFVENETYKTNLREYVGEEDISTCIAFAALMQKDTRLTKGLRISGVGGCVCARHGVVRAEGLGDLQKGERYANMDYILMHALVDARVKRLVLSYDIACQWKQNLRKRVVKIIDPQGLLPRLDDYDIQFTLPVWHAAAHEVSCQMSHSLSYATGVGRTDGEGIERTWSVLNPMGFSTKEMGDGNRHDTLEDKVDRINFDKNANQGDVLARKLLIAVAERDKQDEEFLEVDKSLSSTLRKEWQTRVDDWLVDKTKPNPYTMDGGPDAGPSEAKVAAELKEAEVAEARAQRGEFVDGKMTGTAFIKGLLQLEDLSRRIRQEAENTNTLTAERAGQIDELRASFYKKLNAIHQQQAVYMAGRGSAGEREPSQPKAEETKLWLPSDLTDKQRWASRRGLFDVEAKLRRAQCGDALVKVRHLLYAKTHLIYQRNANATGQYASTRSSTLIGRVTDKIDREWRKYQQAYQALVRLKGESYAPELKPLTKDDLTVRAETESDAAARTRLGRVGSRPMRNEPARNEPTADEVRPISWIWLAVPTDEKVRVHEAVRVQWAKALARRNRWREEVRLLREEMKRVLRSLHAVQRQWQGRMTARTGVDPALAAGLAAYARRQIRVHRSFAESFCARWADHASPVAKRILSQDAVIYSRIMRGEPEDGGAAVTGPSSSGT</sequence>
<keyword evidence="3" id="KW-1185">Reference proteome</keyword>
<organism evidence="2 3">
    <name type="scientific">Mycena chlorophos</name>
    <name type="common">Agaric fungus</name>
    <name type="synonym">Agaricus chlorophos</name>
    <dbReference type="NCBI Taxonomy" id="658473"/>
    <lineage>
        <taxon>Eukaryota</taxon>
        <taxon>Fungi</taxon>
        <taxon>Dikarya</taxon>
        <taxon>Basidiomycota</taxon>
        <taxon>Agaricomycotina</taxon>
        <taxon>Agaricomycetes</taxon>
        <taxon>Agaricomycetidae</taxon>
        <taxon>Agaricales</taxon>
        <taxon>Marasmiineae</taxon>
        <taxon>Mycenaceae</taxon>
        <taxon>Mycena</taxon>
    </lineage>
</organism>
<dbReference type="PANTHER" id="PTHR33104">
    <property type="entry name" value="SI:DKEY-29D5.2"/>
    <property type="match status" value="1"/>
</dbReference>